<gene>
    <name evidence="4" type="ORF">HY912_01515</name>
</gene>
<dbReference type="AlphaFoldDB" id="A0A9D6Z4F1"/>
<dbReference type="CDD" id="cd03809">
    <property type="entry name" value="GT4_MtfB-like"/>
    <property type="match status" value="1"/>
</dbReference>
<dbReference type="InterPro" id="IPR001296">
    <property type="entry name" value="Glyco_trans_1"/>
</dbReference>
<dbReference type="Gene3D" id="3.40.50.2000">
    <property type="entry name" value="Glycogen Phosphorylase B"/>
    <property type="match status" value="2"/>
</dbReference>
<keyword evidence="1" id="KW-0808">Transferase</keyword>
<evidence type="ECO:0000313" key="5">
    <source>
        <dbReference type="Proteomes" id="UP000807825"/>
    </source>
</evidence>
<dbReference type="PANTHER" id="PTHR46401">
    <property type="entry name" value="GLYCOSYLTRANSFERASE WBBK-RELATED"/>
    <property type="match status" value="1"/>
</dbReference>
<dbReference type="PANTHER" id="PTHR46401:SF2">
    <property type="entry name" value="GLYCOSYLTRANSFERASE WBBK-RELATED"/>
    <property type="match status" value="1"/>
</dbReference>
<dbReference type="Pfam" id="PF13439">
    <property type="entry name" value="Glyco_transf_4"/>
    <property type="match status" value="1"/>
</dbReference>
<dbReference type="GO" id="GO:0016757">
    <property type="term" value="F:glycosyltransferase activity"/>
    <property type="evidence" value="ECO:0007669"/>
    <property type="project" value="InterPro"/>
</dbReference>
<proteinExistence type="predicted"/>
<dbReference type="Proteomes" id="UP000807825">
    <property type="component" value="Unassembled WGS sequence"/>
</dbReference>
<sequence>MIDQSGIGTVIQEVVPRLLAAPHHFVLLGDPEKLANYVSDHTEAMSFQNPIYSIGEQISFPRRLLRGTDVLLCPHYNIPVSTFSRIVVIVHDLAHLVLPQFFSGMAKRLYAHLFFRVVLRNAAMIVSPSEFTRKEILTHVRVAPKRVITILNGPGRSFGPPVDMSVDRLARYDVVLPYILAVGNVKPHKNLEILLKAFFLVKKAADPSLKLVITGQTFESDRAKVRFLGSSCEQLRAEDVVLTGRVSDEDMGTLYHNASLHVVPSLYEGFGLTPLEAVRFGTLPLVADAAALSEVVDDPDLRFDPKDPKDLANKIIKFLREPELLHKKLSEQRRRMERFSWDTAAKAYLRLLENVGVNNKGN</sequence>
<protein>
    <submittedName>
        <fullName evidence="4">Glycosyltransferase family 4 protein</fullName>
    </submittedName>
</protein>
<dbReference type="SUPFAM" id="SSF53756">
    <property type="entry name" value="UDP-Glycosyltransferase/glycogen phosphorylase"/>
    <property type="match status" value="1"/>
</dbReference>
<evidence type="ECO:0000313" key="4">
    <source>
        <dbReference type="EMBL" id="MBI5248146.1"/>
    </source>
</evidence>
<dbReference type="EMBL" id="JACRDE010000044">
    <property type="protein sequence ID" value="MBI5248146.1"/>
    <property type="molecule type" value="Genomic_DNA"/>
</dbReference>
<evidence type="ECO:0000259" key="3">
    <source>
        <dbReference type="Pfam" id="PF13439"/>
    </source>
</evidence>
<organism evidence="4 5">
    <name type="scientific">Desulfomonile tiedjei</name>
    <dbReference type="NCBI Taxonomy" id="2358"/>
    <lineage>
        <taxon>Bacteria</taxon>
        <taxon>Pseudomonadati</taxon>
        <taxon>Thermodesulfobacteriota</taxon>
        <taxon>Desulfomonilia</taxon>
        <taxon>Desulfomonilales</taxon>
        <taxon>Desulfomonilaceae</taxon>
        <taxon>Desulfomonile</taxon>
    </lineage>
</organism>
<reference evidence="4" key="1">
    <citation type="submission" date="2020-07" db="EMBL/GenBank/DDBJ databases">
        <title>Huge and variable diversity of episymbiotic CPR bacteria and DPANN archaea in groundwater ecosystems.</title>
        <authorList>
            <person name="He C.Y."/>
            <person name="Keren R."/>
            <person name="Whittaker M."/>
            <person name="Farag I.F."/>
            <person name="Doudna J."/>
            <person name="Cate J.H.D."/>
            <person name="Banfield J.F."/>
        </authorList>
    </citation>
    <scope>NUCLEOTIDE SEQUENCE</scope>
    <source>
        <strain evidence="4">NC_groundwater_1664_Pr3_B-0.1um_52_9</strain>
    </source>
</reference>
<name>A0A9D6Z4F1_9BACT</name>
<evidence type="ECO:0000259" key="2">
    <source>
        <dbReference type="Pfam" id="PF00534"/>
    </source>
</evidence>
<feature type="domain" description="Glycosyl transferase family 1" evidence="2">
    <location>
        <begin position="177"/>
        <end position="332"/>
    </location>
</feature>
<accession>A0A9D6Z4F1</accession>
<evidence type="ECO:0000256" key="1">
    <source>
        <dbReference type="ARBA" id="ARBA00022679"/>
    </source>
</evidence>
<comment type="caution">
    <text evidence="4">The sequence shown here is derived from an EMBL/GenBank/DDBJ whole genome shotgun (WGS) entry which is preliminary data.</text>
</comment>
<dbReference type="InterPro" id="IPR028098">
    <property type="entry name" value="Glyco_trans_4-like_N"/>
</dbReference>
<feature type="domain" description="Glycosyltransferase subfamily 4-like N-terminal" evidence="3">
    <location>
        <begin position="5"/>
        <end position="153"/>
    </location>
</feature>
<dbReference type="Pfam" id="PF00534">
    <property type="entry name" value="Glycos_transf_1"/>
    <property type="match status" value="1"/>
</dbReference>